<dbReference type="RefSeq" id="WP_068885728.1">
    <property type="nucleotide sequence ID" value="NZ_CBCRUU010000011.1"/>
</dbReference>
<dbReference type="Gene3D" id="2.115.10.10">
    <property type="entry name" value="Tachylectin 2"/>
    <property type="match status" value="1"/>
</dbReference>
<accession>A0A1C3D189</accession>
<dbReference type="Pfam" id="PF20254">
    <property type="entry name" value="DMFA2_C"/>
    <property type="match status" value="1"/>
</dbReference>
<name>A0A1C3D189_9GAMM</name>
<dbReference type="InterPro" id="IPR029062">
    <property type="entry name" value="Class_I_gatase-like"/>
</dbReference>
<dbReference type="AlphaFoldDB" id="A0A1C3D189"/>
<dbReference type="Proteomes" id="UP000186553">
    <property type="component" value="Unassembled WGS sequence"/>
</dbReference>
<proteinExistence type="predicted"/>
<dbReference type="SUPFAM" id="SSF52317">
    <property type="entry name" value="Class I glutamine amidotransferase-like"/>
    <property type="match status" value="1"/>
</dbReference>
<sequence length="614" mass="66976">MIVSGYSSTTSVMAGDSVSFHLSTDSPGLTNLTIERIGNTSVSTTISATLSSLALPSLNPWEGFNWPVALSFNIPATWPSGLYKLAHLSDDILTFVVRSATPGTFSKILLQVSFLTPVAYNAAGGKSLYGFNSGGEASRANKVSLDRSGGTPLSLGPEAILIHWLETEGIAIEYCSSIDLHTNLNLLTNYDCLIIAGHDEYWTKAMRDQTEQFVANGGNMIILSGNTCYRAVRLEQENRLVVFYKYAGNDPNPIAAETTIAWAEPPLNRPQNLLLGVGFTDGAYGGPNVAYTIRLPEHWVFNGVSATATSSFMNYEADATAYVDELENYPRATGYEGTPLTFTILATADLSSWTGKPGRATMGIYSRNGTVFNAATTDWLNVLGIDPVVTIVTRNVFSRLKQRAQWDWENIGHADDGCALASLNGKIFMATLENRLLQRYPIGADVNWRDIGHANNVIAMAGIEDTLFCVTSDNQFWWRSITETETNWVSIGTGPSGGSKALAAAGGMLYAVDGVGMLWRTPARRSIPSWNAMTFFAGDATINAMASYSDILFASTTDNRLLRSNSDFINESSAWQYIHHCNNATGLAVIEWILYVVTSENYIWQIDLYGLRKP</sequence>
<evidence type="ECO:0000259" key="1">
    <source>
        <dbReference type="Pfam" id="PF20254"/>
    </source>
</evidence>
<organism evidence="2 3">
    <name type="scientific">Acinetobacter celticus</name>
    <dbReference type="NCBI Taxonomy" id="1891224"/>
    <lineage>
        <taxon>Bacteria</taxon>
        <taxon>Pseudomonadati</taxon>
        <taxon>Pseudomonadota</taxon>
        <taxon>Gammaproteobacteria</taxon>
        <taxon>Moraxellales</taxon>
        <taxon>Moraxellaceae</taxon>
        <taxon>Acinetobacter</taxon>
    </lineage>
</organism>
<dbReference type="EMBL" id="MBDL01000001">
    <property type="protein sequence ID" value="ODA14589.1"/>
    <property type="molecule type" value="Genomic_DNA"/>
</dbReference>
<dbReference type="InterPro" id="IPR046540">
    <property type="entry name" value="DMFA2_C"/>
</dbReference>
<gene>
    <name evidence="2" type="ORF">BBP83_01965</name>
</gene>
<feature type="domain" description="N,N-dimethylformamidase beta subunit-like C-terminal" evidence="1">
    <location>
        <begin position="64"/>
        <end position="384"/>
    </location>
</feature>
<comment type="caution">
    <text evidence="2">The sequence shown here is derived from an EMBL/GenBank/DDBJ whole genome shotgun (WGS) entry which is preliminary data.</text>
</comment>
<dbReference type="STRING" id="1891224.BBP83_01965"/>
<evidence type="ECO:0000313" key="2">
    <source>
        <dbReference type="EMBL" id="ODA14589.1"/>
    </source>
</evidence>
<keyword evidence="3" id="KW-1185">Reference proteome</keyword>
<reference evidence="2 3" key="1">
    <citation type="submission" date="2016-07" db="EMBL/GenBank/DDBJ databases">
        <title>Acinetobacter sp. ANC 4603.</title>
        <authorList>
            <person name="Radolfova-Krizova L."/>
            <person name="Nemec A."/>
        </authorList>
    </citation>
    <scope>NUCLEOTIDE SEQUENCE [LARGE SCALE GENOMIC DNA]</scope>
    <source>
        <strain evidence="2 3">ANC 4603</strain>
    </source>
</reference>
<protein>
    <recommendedName>
        <fullName evidence="1">N,N-dimethylformamidase beta subunit-like C-terminal domain-containing protein</fullName>
    </recommendedName>
</protein>
<evidence type="ECO:0000313" key="3">
    <source>
        <dbReference type="Proteomes" id="UP000186553"/>
    </source>
</evidence>
<dbReference type="OrthoDB" id="505641at2"/>